<dbReference type="EMBL" id="CP114040">
    <property type="protein sequence ID" value="WAS91535.1"/>
    <property type="molecule type" value="Genomic_DNA"/>
</dbReference>
<dbReference type="Proteomes" id="UP001164459">
    <property type="component" value="Chromosome"/>
</dbReference>
<proteinExistence type="predicted"/>
<protein>
    <submittedName>
        <fullName evidence="2">DUF2169 domain-containing protein</fullName>
    </submittedName>
</protein>
<evidence type="ECO:0000313" key="2">
    <source>
        <dbReference type="EMBL" id="WAS91535.1"/>
    </source>
</evidence>
<name>A0ABY7GXD2_9BACT</name>
<evidence type="ECO:0000313" key="3">
    <source>
        <dbReference type="Proteomes" id="UP001164459"/>
    </source>
</evidence>
<accession>A0ABY7GXD2</accession>
<reference evidence="2" key="1">
    <citation type="submission" date="2022-11" db="EMBL/GenBank/DDBJ databases">
        <title>Minimal conservation of predation-associated metabolite biosynthetic gene clusters underscores biosynthetic potential of Myxococcota including descriptions for ten novel species: Archangium lansinium sp. nov., Myxococcus landrumus sp. nov., Nannocystis bai.</title>
        <authorList>
            <person name="Ahearne A."/>
            <person name="Stevens C."/>
            <person name="Dowd S."/>
        </authorList>
    </citation>
    <scope>NUCLEOTIDE SEQUENCE</scope>
    <source>
        <strain evidence="2">Fl3</strain>
    </source>
</reference>
<organism evidence="2 3">
    <name type="scientific">Nannocystis punicea</name>
    <dbReference type="NCBI Taxonomy" id="2995304"/>
    <lineage>
        <taxon>Bacteria</taxon>
        <taxon>Pseudomonadati</taxon>
        <taxon>Myxococcota</taxon>
        <taxon>Polyangia</taxon>
        <taxon>Nannocystales</taxon>
        <taxon>Nannocystaceae</taxon>
        <taxon>Nannocystis</taxon>
    </lineage>
</organism>
<dbReference type="InterPro" id="IPR018683">
    <property type="entry name" value="DUF2169"/>
</dbReference>
<evidence type="ECO:0000259" key="1">
    <source>
        <dbReference type="Pfam" id="PF09937"/>
    </source>
</evidence>
<feature type="domain" description="DUF2169" evidence="1">
    <location>
        <begin position="25"/>
        <end position="325"/>
    </location>
</feature>
<dbReference type="RefSeq" id="WP_269033897.1">
    <property type="nucleotide sequence ID" value="NZ_CP114040.1"/>
</dbReference>
<gene>
    <name evidence="2" type="ORF">O0S08_35580</name>
</gene>
<keyword evidence="3" id="KW-1185">Reference proteome</keyword>
<dbReference type="Pfam" id="PF09937">
    <property type="entry name" value="DUF2169"/>
    <property type="match status" value="1"/>
</dbReference>
<sequence length="351" mass="39811">MELINRTPVVAQIRVSTLEGTPHRYGMLTAKATFMVGEDQCTRLDTQDPVPLFDADEPTEFGAFPSDAVPRRDRALEVIVLGAAYGNGRSWQQVELAVGDHRRSVNVTGDRHWIGSGRGARISEAARFDAIPLTWERAYGGSVECRIDEHSIIELEHSMNRFGRGLDAARLAKDVGAAFKAPAGFPCLAPDYRRALPNIEHPQHLIVDWNDDPRPYCWATVPMDIGVHLQRAHDHFKARGEGLSQQEMLAQVYHRAHPDWILPIPSADAPVLLRGMTPGAPWSFRLPRLRVLADYEFGPRTGTRELEPHLLMLLPEQSRFYLVYRYFFTMPDVTPTTRRSFRLRLEKGWIE</sequence>